<keyword evidence="2" id="KW-1185">Reference proteome</keyword>
<name>A0A1L9VDL8_ASPGL</name>
<dbReference type="RefSeq" id="XP_022398712.1">
    <property type="nucleotide sequence ID" value="XM_022547098.1"/>
</dbReference>
<gene>
    <name evidence="1" type="ORF">ASPGLDRAFT_49398</name>
</gene>
<accession>A0A1L9VDL8</accession>
<sequence length="85" mass="9626">MPVAPPVPAQTPAASLLASVNATTTREKSPIRRLLVRSYGPYWCIQRYASGPTVPFRRYSHIHDPLFECHVAFVPFLQEERTMSI</sequence>
<organism evidence="1 2">
    <name type="scientific">Aspergillus glaucus CBS 516.65</name>
    <dbReference type="NCBI Taxonomy" id="1160497"/>
    <lineage>
        <taxon>Eukaryota</taxon>
        <taxon>Fungi</taxon>
        <taxon>Dikarya</taxon>
        <taxon>Ascomycota</taxon>
        <taxon>Pezizomycotina</taxon>
        <taxon>Eurotiomycetes</taxon>
        <taxon>Eurotiomycetidae</taxon>
        <taxon>Eurotiales</taxon>
        <taxon>Aspergillaceae</taxon>
        <taxon>Aspergillus</taxon>
        <taxon>Aspergillus subgen. Aspergillus</taxon>
    </lineage>
</organism>
<evidence type="ECO:0000313" key="2">
    <source>
        <dbReference type="Proteomes" id="UP000184300"/>
    </source>
</evidence>
<dbReference type="Proteomes" id="UP000184300">
    <property type="component" value="Unassembled WGS sequence"/>
</dbReference>
<protein>
    <submittedName>
        <fullName evidence="1">Uncharacterized protein</fullName>
    </submittedName>
</protein>
<dbReference type="GeneID" id="34463359"/>
<dbReference type="AlphaFoldDB" id="A0A1L9VDL8"/>
<evidence type="ECO:0000313" key="1">
    <source>
        <dbReference type="EMBL" id="OJJ82014.1"/>
    </source>
</evidence>
<reference evidence="2" key="1">
    <citation type="journal article" date="2017" name="Genome Biol.">
        <title>Comparative genomics reveals high biological diversity and specific adaptations in the industrially and medically important fungal genus Aspergillus.</title>
        <authorList>
            <person name="de Vries R.P."/>
            <person name="Riley R."/>
            <person name="Wiebenga A."/>
            <person name="Aguilar-Osorio G."/>
            <person name="Amillis S."/>
            <person name="Uchima C.A."/>
            <person name="Anderluh G."/>
            <person name="Asadollahi M."/>
            <person name="Askin M."/>
            <person name="Barry K."/>
            <person name="Battaglia E."/>
            <person name="Bayram O."/>
            <person name="Benocci T."/>
            <person name="Braus-Stromeyer S.A."/>
            <person name="Caldana C."/>
            <person name="Canovas D."/>
            <person name="Cerqueira G.C."/>
            <person name="Chen F."/>
            <person name="Chen W."/>
            <person name="Choi C."/>
            <person name="Clum A."/>
            <person name="Dos Santos R.A."/>
            <person name="Damasio A.R."/>
            <person name="Diallinas G."/>
            <person name="Emri T."/>
            <person name="Fekete E."/>
            <person name="Flipphi M."/>
            <person name="Freyberg S."/>
            <person name="Gallo A."/>
            <person name="Gournas C."/>
            <person name="Habgood R."/>
            <person name="Hainaut M."/>
            <person name="Harispe M.L."/>
            <person name="Henrissat B."/>
            <person name="Hilden K.S."/>
            <person name="Hope R."/>
            <person name="Hossain A."/>
            <person name="Karabika E."/>
            <person name="Karaffa L."/>
            <person name="Karanyi Z."/>
            <person name="Krasevec N."/>
            <person name="Kuo A."/>
            <person name="Kusch H."/>
            <person name="LaButti K."/>
            <person name="Lagendijk E.L."/>
            <person name="Lapidus A."/>
            <person name="Levasseur A."/>
            <person name="Lindquist E."/>
            <person name="Lipzen A."/>
            <person name="Logrieco A.F."/>
            <person name="MacCabe A."/>
            <person name="Maekelae M.R."/>
            <person name="Malavazi I."/>
            <person name="Melin P."/>
            <person name="Meyer V."/>
            <person name="Mielnichuk N."/>
            <person name="Miskei M."/>
            <person name="Molnar A.P."/>
            <person name="Mule G."/>
            <person name="Ngan C.Y."/>
            <person name="Orejas M."/>
            <person name="Orosz E."/>
            <person name="Ouedraogo J.P."/>
            <person name="Overkamp K.M."/>
            <person name="Park H.-S."/>
            <person name="Perrone G."/>
            <person name="Piumi F."/>
            <person name="Punt P.J."/>
            <person name="Ram A.F."/>
            <person name="Ramon A."/>
            <person name="Rauscher S."/>
            <person name="Record E."/>
            <person name="Riano-Pachon D.M."/>
            <person name="Robert V."/>
            <person name="Roehrig J."/>
            <person name="Ruller R."/>
            <person name="Salamov A."/>
            <person name="Salih N.S."/>
            <person name="Samson R.A."/>
            <person name="Sandor E."/>
            <person name="Sanguinetti M."/>
            <person name="Schuetze T."/>
            <person name="Sepcic K."/>
            <person name="Shelest E."/>
            <person name="Sherlock G."/>
            <person name="Sophianopoulou V."/>
            <person name="Squina F.M."/>
            <person name="Sun H."/>
            <person name="Susca A."/>
            <person name="Todd R.B."/>
            <person name="Tsang A."/>
            <person name="Unkles S.E."/>
            <person name="van de Wiele N."/>
            <person name="van Rossen-Uffink D."/>
            <person name="Oliveira J.V."/>
            <person name="Vesth T.C."/>
            <person name="Visser J."/>
            <person name="Yu J.-H."/>
            <person name="Zhou M."/>
            <person name="Andersen M.R."/>
            <person name="Archer D.B."/>
            <person name="Baker S.E."/>
            <person name="Benoit I."/>
            <person name="Brakhage A.A."/>
            <person name="Braus G.H."/>
            <person name="Fischer R."/>
            <person name="Frisvad J.C."/>
            <person name="Goldman G.H."/>
            <person name="Houbraken J."/>
            <person name="Oakley B."/>
            <person name="Pocsi I."/>
            <person name="Scazzocchio C."/>
            <person name="Seiboth B."/>
            <person name="vanKuyk P.A."/>
            <person name="Wortman J."/>
            <person name="Dyer P.S."/>
            <person name="Grigoriev I.V."/>
        </authorList>
    </citation>
    <scope>NUCLEOTIDE SEQUENCE [LARGE SCALE GENOMIC DNA]</scope>
    <source>
        <strain evidence="2">CBS 516.65</strain>
    </source>
</reference>
<dbReference type="EMBL" id="KV878903">
    <property type="protein sequence ID" value="OJJ82014.1"/>
    <property type="molecule type" value="Genomic_DNA"/>
</dbReference>
<dbReference type="VEuPathDB" id="FungiDB:ASPGLDRAFT_49398"/>
<proteinExistence type="predicted"/>